<dbReference type="PANTHER" id="PTHR11820">
    <property type="entry name" value="ACYLPYRUVASE"/>
    <property type="match status" value="1"/>
</dbReference>
<evidence type="ECO:0000259" key="3">
    <source>
        <dbReference type="Pfam" id="PF01557"/>
    </source>
</evidence>
<dbReference type="SUPFAM" id="SSF56529">
    <property type="entry name" value="FAH"/>
    <property type="match status" value="1"/>
</dbReference>
<dbReference type="Pfam" id="PF01557">
    <property type="entry name" value="FAA_hydrolase"/>
    <property type="match status" value="1"/>
</dbReference>
<sequence length="252" mass="27391">MKYLRYKKDGDVCFGVLEDDRVTKLDGNYIEGTAEKTSVTLGLEEATILPPVDAGQVIGIGLNYALHAEEQGKPLPDEPMMFMVSPSSVIGEGEEIVLPTLDHRIDYEAELAIVIGKEAKDLSRENALSYVFGYTCGNDVSDRHLQKKDGQYTRAKSYATFKPLGPVIETELNPNDVGISLTLNGETKQESRTSDLIHTVEDVLMEITAVMTLKPGDVILTGTPSGVGPLSPGDQVEVEIEGIGKLTNHVQK</sequence>
<dbReference type="Pfam" id="PF10370">
    <property type="entry name" value="Rv2993c-like_N"/>
    <property type="match status" value="1"/>
</dbReference>
<dbReference type="EMBL" id="CP020772">
    <property type="protein sequence ID" value="ARI76426.1"/>
    <property type="molecule type" value="Genomic_DNA"/>
</dbReference>
<evidence type="ECO:0000313" key="6">
    <source>
        <dbReference type="Proteomes" id="UP000192527"/>
    </source>
</evidence>
<dbReference type="RefSeq" id="WP_085028905.1">
    <property type="nucleotide sequence ID" value="NZ_CP020772.1"/>
</dbReference>
<comment type="similarity">
    <text evidence="1">Belongs to the FAH family.</text>
</comment>
<dbReference type="FunFam" id="3.90.850.10:FF:000002">
    <property type="entry name" value="2-hydroxyhepta-2,4-diene-1,7-dioate isomerase"/>
    <property type="match status" value="1"/>
</dbReference>
<dbReference type="OrthoDB" id="9805307at2"/>
<evidence type="ECO:0000256" key="1">
    <source>
        <dbReference type="ARBA" id="ARBA00010211"/>
    </source>
</evidence>
<dbReference type="PANTHER" id="PTHR11820:SF7">
    <property type="entry name" value="ACYLPYRUVASE FAHD1, MITOCHONDRIAL"/>
    <property type="match status" value="1"/>
</dbReference>
<dbReference type="InterPro" id="IPR011234">
    <property type="entry name" value="Fumarylacetoacetase-like_C"/>
</dbReference>
<keyword evidence="2" id="KW-0479">Metal-binding</keyword>
<dbReference type="GO" id="GO:0016853">
    <property type="term" value="F:isomerase activity"/>
    <property type="evidence" value="ECO:0007669"/>
    <property type="project" value="UniProtKB-ARBA"/>
</dbReference>
<dbReference type="Proteomes" id="UP000192527">
    <property type="component" value="Chromosome"/>
</dbReference>
<dbReference type="GO" id="GO:0019752">
    <property type="term" value="P:carboxylic acid metabolic process"/>
    <property type="evidence" value="ECO:0007669"/>
    <property type="project" value="UniProtKB-ARBA"/>
</dbReference>
<dbReference type="Gene3D" id="3.90.850.10">
    <property type="entry name" value="Fumarylacetoacetase-like, C-terminal domain"/>
    <property type="match status" value="1"/>
</dbReference>
<feature type="domain" description="Rv2993c-like N-terminal" evidence="4">
    <location>
        <begin position="1"/>
        <end position="51"/>
    </location>
</feature>
<dbReference type="GO" id="GO:0046872">
    <property type="term" value="F:metal ion binding"/>
    <property type="evidence" value="ECO:0007669"/>
    <property type="project" value="UniProtKB-KW"/>
</dbReference>
<organism evidence="5 6">
    <name type="scientific">Halobacillus mangrovi</name>
    <dbReference type="NCBI Taxonomy" id="402384"/>
    <lineage>
        <taxon>Bacteria</taxon>
        <taxon>Bacillati</taxon>
        <taxon>Bacillota</taxon>
        <taxon>Bacilli</taxon>
        <taxon>Bacillales</taxon>
        <taxon>Bacillaceae</taxon>
        <taxon>Halobacillus</taxon>
    </lineage>
</organism>
<dbReference type="AlphaFoldDB" id="A0A1W5ZSZ3"/>
<accession>A0A1W5ZSZ3</accession>
<evidence type="ECO:0000259" key="4">
    <source>
        <dbReference type="Pfam" id="PF10370"/>
    </source>
</evidence>
<name>A0A1W5ZSZ3_9BACI</name>
<feature type="domain" description="Fumarylacetoacetase-like C-terminal" evidence="3">
    <location>
        <begin position="57"/>
        <end position="251"/>
    </location>
</feature>
<keyword evidence="6" id="KW-1185">Reference proteome</keyword>
<evidence type="ECO:0008006" key="7">
    <source>
        <dbReference type="Google" id="ProtNLM"/>
    </source>
</evidence>
<evidence type="ECO:0000313" key="5">
    <source>
        <dbReference type="EMBL" id="ARI76426.1"/>
    </source>
</evidence>
<dbReference type="KEGG" id="hmn:HM131_06065"/>
<gene>
    <name evidence="5" type="ORF">HM131_06065</name>
</gene>
<reference evidence="5 6" key="1">
    <citation type="submission" date="2017-04" db="EMBL/GenBank/DDBJ databases">
        <title>The whole genome sequencing and assembly of Halobacillus mangrovi strain.</title>
        <authorList>
            <person name="Lee S.-J."/>
            <person name="Park M.-K."/>
            <person name="Kim J.-Y."/>
            <person name="Lee Y.-J."/>
            <person name="Yi H."/>
            <person name="Bahn Y.-S."/>
            <person name="Kim J.F."/>
            <person name="Lee D.-W."/>
        </authorList>
    </citation>
    <scope>NUCLEOTIDE SEQUENCE [LARGE SCALE GENOMIC DNA]</scope>
    <source>
        <strain evidence="5 6">KTB 131</strain>
    </source>
</reference>
<dbReference type="InterPro" id="IPR018833">
    <property type="entry name" value="Rv2993c-like_N"/>
</dbReference>
<proteinExistence type="inferred from homology"/>
<dbReference type="GO" id="GO:0018773">
    <property type="term" value="F:acetylpyruvate hydrolase activity"/>
    <property type="evidence" value="ECO:0007669"/>
    <property type="project" value="TreeGrafter"/>
</dbReference>
<dbReference type="InterPro" id="IPR036663">
    <property type="entry name" value="Fumarylacetoacetase_C_sf"/>
</dbReference>
<protein>
    <recommendedName>
        <fullName evidence="7">2-hydroxyhepta-2,4-diene-1,7-dioate isomerase</fullName>
    </recommendedName>
</protein>
<evidence type="ECO:0000256" key="2">
    <source>
        <dbReference type="ARBA" id="ARBA00022723"/>
    </source>
</evidence>
<dbReference type="STRING" id="402384.HM131_06065"/>